<evidence type="ECO:0000256" key="5">
    <source>
        <dbReference type="ARBA" id="ARBA00022679"/>
    </source>
</evidence>
<dbReference type="Gene3D" id="3.20.20.60">
    <property type="entry name" value="Phosphoenolpyruvate-binding domains"/>
    <property type="match status" value="1"/>
</dbReference>
<evidence type="ECO:0000256" key="8">
    <source>
        <dbReference type="ARBA" id="ARBA00022777"/>
    </source>
</evidence>
<dbReference type="InterPro" id="IPR000121">
    <property type="entry name" value="PEP_util_C"/>
</dbReference>
<keyword evidence="5 19" id="KW-0808">Transferase</keyword>
<feature type="domain" description="Pyruvate phosphate dikinase AMP/ATP-binding" evidence="16">
    <location>
        <begin position="59"/>
        <end position="292"/>
    </location>
</feature>
<evidence type="ECO:0000256" key="14">
    <source>
        <dbReference type="PIRSR" id="PIRSR000853-3"/>
    </source>
</evidence>
<dbReference type="NCBIfam" id="TIGR01828">
    <property type="entry name" value="pyru_phos_dikin"/>
    <property type="match status" value="1"/>
</dbReference>
<dbReference type="Gene3D" id="1.20.80.30">
    <property type="match status" value="1"/>
</dbReference>
<dbReference type="InterPro" id="IPR018274">
    <property type="entry name" value="PEP_util_AS"/>
</dbReference>
<evidence type="ECO:0000256" key="3">
    <source>
        <dbReference type="ARBA" id="ARBA00011994"/>
    </source>
</evidence>
<gene>
    <name evidence="18" type="primary">ppdK</name>
    <name evidence="19" type="ORF">I6G68_00770</name>
    <name evidence="18" type="ORF">ODY43_05625</name>
</gene>
<dbReference type="PANTHER" id="PTHR22931:SF9">
    <property type="entry name" value="PYRUVATE, PHOSPHATE DIKINASE 1, CHLOROPLASTIC"/>
    <property type="match status" value="1"/>
</dbReference>
<dbReference type="Pfam" id="PF01326">
    <property type="entry name" value="PPDK_N"/>
    <property type="match status" value="2"/>
</dbReference>
<dbReference type="Gene3D" id="3.30.470.20">
    <property type="entry name" value="ATP-grasp fold, B domain"/>
    <property type="match status" value="1"/>
</dbReference>
<keyword evidence="10 14" id="KW-0460">Magnesium</keyword>
<dbReference type="InterPro" id="IPR008279">
    <property type="entry name" value="PEP-util_enz_mobile_dom"/>
</dbReference>
<dbReference type="InterPro" id="IPR015813">
    <property type="entry name" value="Pyrv/PenolPyrv_kinase-like_dom"/>
</dbReference>
<dbReference type="InterPro" id="IPR036637">
    <property type="entry name" value="Phosphohistidine_dom_sf"/>
</dbReference>
<keyword evidence="21" id="KW-1185">Reference proteome</keyword>
<dbReference type="SUPFAM" id="SSF51621">
    <property type="entry name" value="Phosphoenolpyruvate/pyruvate domain"/>
    <property type="match status" value="1"/>
</dbReference>
<reference evidence="18" key="2">
    <citation type="submission" date="2022-09" db="EMBL/GenBank/DDBJ databases">
        <title>Aerococcus urinae taxonomy study.</title>
        <authorList>
            <person name="Christensen J."/>
            <person name="Senneby E."/>
        </authorList>
    </citation>
    <scope>NUCLEOTIDE SEQUENCE</scope>
    <source>
        <strain evidence="18">NLD-066-U95</strain>
    </source>
</reference>
<evidence type="ECO:0000313" key="19">
    <source>
        <dbReference type="EMBL" id="QPS01644.1"/>
    </source>
</evidence>
<dbReference type="GO" id="GO:0046872">
    <property type="term" value="F:metal ion binding"/>
    <property type="evidence" value="ECO:0007669"/>
    <property type="project" value="UniProtKB-UniRule"/>
</dbReference>
<dbReference type="GO" id="GO:0016301">
    <property type="term" value="F:kinase activity"/>
    <property type="evidence" value="ECO:0007669"/>
    <property type="project" value="UniProtKB-UniRule"/>
</dbReference>
<dbReference type="Gene3D" id="1.10.189.10">
    <property type="entry name" value="Pyruvate Phosphate Dikinase, domain 2"/>
    <property type="match status" value="1"/>
</dbReference>
<feature type="binding site" evidence="13">
    <location>
        <position position="619"/>
    </location>
    <ligand>
        <name>substrate</name>
    </ligand>
</feature>
<evidence type="ECO:0000256" key="4">
    <source>
        <dbReference type="ARBA" id="ARBA00020138"/>
    </source>
</evidence>
<evidence type="ECO:0000256" key="1">
    <source>
        <dbReference type="ARBA" id="ARBA00001946"/>
    </source>
</evidence>
<keyword evidence="19" id="KW-0670">Pyruvate</keyword>
<feature type="binding site" evidence="13">
    <location>
        <position position="770"/>
    </location>
    <ligand>
        <name>substrate</name>
    </ligand>
</feature>
<feature type="binding site" evidence="13">
    <location>
        <position position="746"/>
    </location>
    <ligand>
        <name>substrate</name>
    </ligand>
</feature>
<accession>A0A109RE90</accession>
<dbReference type="Pfam" id="PF02896">
    <property type="entry name" value="PEP-utilizers_C"/>
    <property type="match status" value="1"/>
</dbReference>
<dbReference type="SUPFAM" id="SSF56059">
    <property type="entry name" value="Glutathione synthetase ATP-binding domain-like"/>
    <property type="match status" value="1"/>
</dbReference>
<dbReference type="EMBL" id="JAOTML010000005">
    <property type="protein sequence ID" value="MCY3053468.1"/>
    <property type="molecule type" value="Genomic_DNA"/>
</dbReference>
<feature type="binding site" evidence="13">
    <location>
        <position position="767"/>
    </location>
    <ligand>
        <name>substrate</name>
    </ligand>
</feature>
<keyword evidence="9" id="KW-0067">ATP-binding</keyword>
<evidence type="ECO:0000259" key="15">
    <source>
        <dbReference type="Pfam" id="PF00391"/>
    </source>
</evidence>
<evidence type="ECO:0000313" key="21">
    <source>
        <dbReference type="Proteomes" id="UP001069145"/>
    </source>
</evidence>
<dbReference type="PIRSF" id="PIRSF000853">
    <property type="entry name" value="PPDK"/>
    <property type="match status" value="1"/>
</dbReference>
<comment type="cofactor">
    <cofactor evidence="1 11 14">
        <name>Mg(2+)</name>
        <dbReference type="ChEBI" id="CHEBI:18420"/>
    </cofactor>
</comment>
<feature type="active site" description="Tele-phosphohistidine intermediate" evidence="12">
    <location>
        <position position="457"/>
    </location>
</feature>
<proteinExistence type="inferred from homology"/>
<feature type="binding site" evidence="13">
    <location>
        <position position="768"/>
    </location>
    <ligand>
        <name>substrate</name>
    </ligand>
</feature>
<dbReference type="EC" id="2.7.9.1" evidence="3 11"/>
<dbReference type="Proteomes" id="UP000594771">
    <property type="component" value="Chromosome"/>
</dbReference>
<feature type="domain" description="PEP-utilising enzyme mobile" evidence="15">
    <location>
        <begin position="424"/>
        <end position="505"/>
    </location>
</feature>
<evidence type="ECO:0000313" key="20">
    <source>
        <dbReference type="Proteomes" id="UP000594771"/>
    </source>
</evidence>
<dbReference type="EMBL" id="CP065662">
    <property type="protein sequence ID" value="QPS01644.1"/>
    <property type="molecule type" value="Genomic_DNA"/>
</dbReference>
<keyword evidence="8 19" id="KW-0418">Kinase</keyword>
<evidence type="ECO:0000259" key="16">
    <source>
        <dbReference type="Pfam" id="PF01326"/>
    </source>
</evidence>
<feature type="binding site" evidence="14">
    <location>
        <position position="746"/>
    </location>
    <ligand>
        <name>Mg(2+)</name>
        <dbReference type="ChEBI" id="CHEBI:18420"/>
    </ligand>
</feature>
<evidence type="ECO:0000256" key="2">
    <source>
        <dbReference type="ARBA" id="ARBA00007837"/>
    </source>
</evidence>
<dbReference type="InterPro" id="IPR002192">
    <property type="entry name" value="PPDK_AMP/ATP-bd"/>
</dbReference>
<reference evidence="19 20" key="1">
    <citation type="submission" date="2020-12" db="EMBL/GenBank/DDBJ databases">
        <title>FDA dAtabase for Regulatory Grade micrObial Sequences (FDA-ARGOS): Supporting development and validation of Infectious Disease Dx tests.</title>
        <authorList>
            <person name="Sproer C."/>
            <person name="Gronow S."/>
            <person name="Severitt S."/>
            <person name="Schroder I."/>
            <person name="Tallon L."/>
            <person name="Sadzewicz L."/>
            <person name="Zhao X."/>
            <person name="Boylan J."/>
            <person name="Ott S."/>
            <person name="Bowen H."/>
            <person name="Vavikolanu K."/>
            <person name="Mehta A."/>
            <person name="Aluvathingal J."/>
            <person name="Nadendla S."/>
            <person name="Lowell S."/>
            <person name="Myers T."/>
            <person name="Yan Y."/>
            <person name="Sichtig H."/>
        </authorList>
    </citation>
    <scope>NUCLEOTIDE SEQUENCE [LARGE SCALE GENOMIC DNA]</scope>
    <source>
        <strain evidence="19 20">FDAARGOS_911</strain>
    </source>
</reference>
<dbReference type="OrthoDB" id="9765468at2"/>
<dbReference type="InterPro" id="IPR010121">
    <property type="entry name" value="Pyruvate_phosphate_dikinase"/>
</dbReference>
<dbReference type="InterPro" id="IPR013815">
    <property type="entry name" value="ATP_grasp_subdomain_1"/>
</dbReference>
<protein>
    <recommendedName>
        <fullName evidence="4 11">Pyruvate, phosphate dikinase</fullName>
        <ecNumber evidence="3 11">2.7.9.1</ecNumber>
    </recommendedName>
</protein>
<dbReference type="PROSITE" id="PS00370">
    <property type="entry name" value="PEP_ENZYMES_PHOS_SITE"/>
    <property type="match status" value="1"/>
</dbReference>
<keyword evidence="6 14" id="KW-0479">Metal-binding</keyword>
<dbReference type="Gene3D" id="3.50.30.10">
    <property type="entry name" value="Phosphohistidine domain"/>
    <property type="match status" value="1"/>
</dbReference>
<evidence type="ECO:0000313" key="18">
    <source>
        <dbReference type="EMBL" id="MCY3053468.1"/>
    </source>
</evidence>
<evidence type="ECO:0000256" key="11">
    <source>
        <dbReference type="PIRNR" id="PIRNR000853"/>
    </source>
</evidence>
<feature type="active site" description="Proton donor" evidence="12">
    <location>
        <position position="832"/>
    </location>
</feature>
<dbReference type="Proteomes" id="UP001069145">
    <property type="component" value="Unassembled WGS sequence"/>
</dbReference>
<dbReference type="GO" id="GO:0005524">
    <property type="term" value="F:ATP binding"/>
    <property type="evidence" value="ECO:0007669"/>
    <property type="project" value="UniProtKB-UniRule"/>
</dbReference>
<dbReference type="Gene3D" id="3.30.1490.20">
    <property type="entry name" value="ATP-grasp fold, A domain"/>
    <property type="match status" value="1"/>
</dbReference>
<dbReference type="InterPro" id="IPR040442">
    <property type="entry name" value="Pyrv_kinase-like_dom_sf"/>
</dbReference>
<keyword evidence="7" id="KW-0547">Nucleotide-binding</keyword>
<comment type="similarity">
    <text evidence="2 11">Belongs to the PEP-utilizing enzyme family.</text>
</comment>
<feature type="binding site" evidence="13">
    <location>
        <position position="563"/>
    </location>
    <ligand>
        <name>substrate</name>
    </ligand>
</feature>
<evidence type="ECO:0000256" key="9">
    <source>
        <dbReference type="ARBA" id="ARBA00022840"/>
    </source>
</evidence>
<name>A0A109RE90_9LACT</name>
<evidence type="ECO:0000256" key="13">
    <source>
        <dbReference type="PIRSR" id="PIRSR000853-2"/>
    </source>
</evidence>
<comment type="catalytic activity">
    <reaction evidence="11">
        <text>pyruvate + phosphate + ATP = phosphoenolpyruvate + AMP + diphosphate + H(+)</text>
        <dbReference type="Rhea" id="RHEA:10756"/>
        <dbReference type="ChEBI" id="CHEBI:15361"/>
        <dbReference type="ChEBI" id="CHEBI:15378"/>
        <dbReference type="ChEBI" id="CHEBI:30616"/>
        <dbReference type="ChEBI" id="CHEBI:33019"/>
        <dbReference type="ChEBI" id="CHEBI:43474"/>
        <dbReference type="ChEBI" id="CHEBI:58702"/>
        <dbReference type="ChEBI" id="CHEBI:456215"/>
        <dbReference type="EC" id="2.7.9.1"/>
    </reaction>
</comment>
<feature type="binding site" evidence="14">
    <location>
        <position position="770"/>
    </location>
    <ligand>
        <name>Mg(2+)</name>
        <dbReference type="ChEBI" id="CHEBI:18420"/>
    </ligand>
</feature>
<evidence type="ECO:0000256" key="10">
    <source>
        <dbReference type="ARBA" id="ARBA00022842"/>
    </source>
</evidence>
<evidence type="ECO:0000256" key="7">
    <source>
        <dbReference type="ARBA" id="ARBA00022741"/>
    </source>
</evidence>
<dbReference type="AlphaFoldDB" id="A0A109RE90"/>
<dbReference type="RefSeq" id="WP_060777532.1">
    <property type="nucleotide sequence ID" value="NZ_CAJHLF010000001.1"/>
</dbReference>
<evidence type="ECO:0000256" key="6">
    <source>
        <dbReference type="ARBA" id="ARBA00022723"/>
    </source>
</evidence>
<dbReference type="GO" id="GO:0050242">
    <property type="term" value="F:pyruvate, phosphate dikinase activity"/>
    <property type="evidence" value="ECO:0007669"/>
    <property type="project" value="UniProtKB-UniRule"/>
</dbReference>
<organism evidence="19 20">
    <name type="scientific">Aerococcus urinae</name>
    <dbReference type="NCBI Taxonomy" id="1376"/>
    <lineage>
        <taxon>Bacteria</taxon>
        <taxon>Bacillati</taxon>
        <taxon>Bacillota</taxon>
        <taxon>Bacilli</taxon>
        <taxon>Lactobacillales</taxon>
        <taxon>Aerococcaceae</taxon>
        <taxon>Aerococcus</taxon>
    </lineage>
</organism>
<feature type="domain" description="Pyruvate phosphate dikinase AMP/ATP-binding" evidence="16">
    <location>
        <begin position="304"/>
        <end position="357"/>
    </location>
</feature>
<dbReference type="KEGG" id="aun:AWM73_00255"/>
<feature type="binding site" evidence="13">
    <location>
        <position position="769"/>
    </location>
    <ligand>
        <name>substrate</name>
    </ligand>
</feature>
<sequence length="879" mass="97576">MKQVIYAFNQGSAKMRDLLGGKGANLAEMTRLGFPVPKGFTLTTEACLDYLAQEDSEELSDPVIAAIDQALADLESVTNKAFNDPENLLLVSVRSGARESMPGMMDTILNVGLNDRNVESLAQITQDERFAYDCYRRLLQMYGNVVYGLDSQFFEEHLAQEKTKAQVRFDYELKVGHLKALVTAYKKVYQDQLGFDFPQDVKTQIYEAVKAVFKSWNNHRARVYREMNHIPHDLGTAVNIQEMVFGNSGQDSGTGVLFTRNPATGESKLFGEYLVNAQGEDVVAGIRTPEVIEDLKADMPEIYQEIHDLAKQLEGYYHDMQDIEFTVEKGKLYFLQTRNGKRTAKAAVKIAVDMVEEDLIDEKEALLRIEPSMIDQLLHPSFDPQALAQAEVFSSLGLAASPGAGSGQIVFTAQKAKEWQAAGKKVILMRNETSPEDIEGMSASEAIVTAHGGMTSHAAVVARGMGKCCVSGCSDLTIDEAAKVVHYPGGQLQEGDTISVDGSQGKLYLGEIPTALSNTDENYQKMMDWARKYSRLKVRMNAETPEDIQTGFSFGADGIGLVRTEHMFFKAERLREIRRFILSVDEGQRQAALEKIRDYQVEDFTRIFQLSQEAPAVIRLLDPPLHEFMPKSDQEVAEVATDQGISEAELRSRMVQLAEVNPMLGHRGCRLAMTYPELYDRQVEAIIYGAIAARQEGLDPQVEIMIPLVSVEPELDTLRKRLSQVIDRLLDQENVTIDYTIGTMIEIPRACFIADQLAQEAGFFSFGTNDLTQMTYGFSRDDAGKFINQYLEDGTLKEDPFQTIDPEGVGALVKIAVDKARQTKAGFKIGVCGELGGDPASIQFFDQVGLDYVSCSPYRVPLAQLAAAQSAIRQAEGNH</sequence>
<evidence type="ECO:0000259" key="17">
    <source>
        <dbReference type="Pfam" id="PF02896"/>
    </source>
</evidence>
<dbReference type="NCBIfam" id="NF004531">
    <property type="entry name" value="PRK05878.1"/>
    <property type="match status" value="1"/>
</dbReference>
<feature type="domain" description="PEP-utilising enzyme C-terminal" evidence="17">
    <location>
        <begin position="522"/>
        <end position="870"/>
    </location>
</feature>
<dbReference type="Pfam" id="PF00391">
    <property type="entry name" value="PEP-utilizers"/>
    <property type="match status" value="1"/>
</dbReference>
<dbReference type="GeneID" id="35767695"/>
<dbReference type="PANTHER" id="PTHR22931">
    <property type="entry name" value="PHOSPHOENOLPYRUVATE DIKINASE-RELATED"/>
    <property type="match status" value="1"/>
</dbReference>
<evidence type="ECO:0000256" key="12">
    <source>
        <dbReference type="PIRSR" id="PIRSR000853-1"/>
    </source>
</evidence>
<dbReference type="SUPFAM" id="SSF52009">
    <property type="entry name" value="Phosphohistidine domain"/>
    <property type="match status" value="1"/>
</dbReference>